<dbReference type="EMBL" id="JALKFT010000002">
    <property type="protein sequence ID" value="MCK9874887.1"/>
    <property type="molecule type" value="Genomic_DNA"/>
</dbReference>
<evidence type="ECO:0000313" key="9">
    <source>
        <dbReference type="Proteomes" id="UP001201873"/>
    </source>
</evidence>
<feature type="binding site" evidence="6">
    <location>
        <begin position="16"/>
        <end position="18"/>
    </location>
    <ligand>
        <name>FMN</name>
        <dbReference type="ChEBI" id="CHEBI:58210"/>
    </ligand>
</feature>
<dbReference type="InterPro" id="IPR050104">
    <property type="entry name" value="FMN-dep_NADH:Q_OxRdtase_AzoR1"/>
</dbReference>
<keyword evidence="9" id="KW-1185">Reference proteome</keyword>
<comment type="catalytic activity">
    <reaction evidence="5">
        <text>N,N-dimethyl-1,4-phenylenediamine + anthranilate + 2 NAD(+) = 2-(4-dimethylaminophenyl)diazenylbenzoate + 2 NADH + 2 H(+)</text>
        <dbReference type="Rhea" id="RHEA:55872"/>
        <dbReference type="ChEBI" id="CHEBI:15378"/>
        <dbReference type="ChEBI" id="CHEBI:15783"/>
        <dbReference type="ChEBI" id="CHEBI:16567"/>
        <dbReference type="ChEBI" id="CHEBI:57540"/>
        <dbReference type="ChEBI" id="CHEBI:57945"/>
        <dbReference type="ChEBI" id="CHEBI:71579"/>
        <dbReference type="EC" id="1.7.1.17"/>
    </reaction>
    <physiologicalReaction direction="right-to-left" evidence="5">
        <dbReference type="Rhea" id="RHEA:55874"/>
    </physiologicalReaction>
</comment>
<proteinExistence type="inferred from homology"/>
<dbReference type="EC" id="1.7.1.17" evidence="6"/>
<evidence type="ECO:0000256" key="6">
    <source>
        <dbReference type="HAMAP-Rule" id="MF_01216"/>
    </source>
</evidence>
<dbReference type="PANTHER" id="PTHR43741">
    <property type="entry name" value="FMN-DEPENDENT NADH-AZOREDUCTASE 1"/>
    <property type="match status" value="1"/>
</dbReference>
<feature type="binding site" evidence="6">
    <location>
        <begin position="138"/>
        <end position="141"/>
    </location>
    <ligand>
        <name>FMN</name>
        <dbReference type="ChEBI" id="CHEBI:58210"/>
    </ligand>
</feature>
<dbReference type="Pfam" id="PF02525">
    <property type="entry name" value="Flavodoxin_2"/>
    <property type="match status" value="1"/>
</dbReference>
<evidence type="ECO:0000313" key="8">
    <source>
        <dbReference type="EMBL" id="MCK9874887.1"/>
    </source>
</evidence>
<dbReference type="Proteomes" id="UP001201873">
    <property type="component" value="Unassembled WGS sequence"/>
</dbReference>
<dbReference type="InterPro" id="IPR029039">
    <property type="entry name" value="Flavoprotein-like_sf"/>
</dbReference>
<comment type="catalytic activity">
    <reaction evidence="6">
        <text>2 a quinone + NADH + H(+) = 2 a 1,4-benzosemiquinone + NAD(+)</text>
        <dbReference type="Rhea" id="RHEA:65952"/>
        <dbReference type="ChEBI" id="CHEBI:15378"/>
        <dbReference type="ChEBI" id="CHEBI:57540"/>
        <dbReference type="ChEBI" id="CHEBI:57945"/>
        <dbReference type="ChEBI" id="CHEBI:132124"/>
        <dbReference type="ChEBI" id="CHEBI:134225"/>
    </reaction>
</comment>
<feature type="binding site" evidence="6">
    <location>
        <begin position="96"/>
        <end position="99"/>
    </location>
    <ligand>
        <name>FMN</name>
        <dbReference type="ChEBI" id="CHEBI:58210"/>
    </ligand>
</feature>
<comment type="cofactor">
    <cofactor evidence="6">
        <name>FMN</name>
        <dbReference type="ChEBI" id="CHEBI:58210"/>
    </cofactor>
    <text evidence="6">Binds 1 FMN per subunit.</text>
</comment>
<name>A0ABT0JUI4_9ACTN</name>
<accession>A0ABT0JUI4</accession>
<organism evidence="8 9">
    <name type="scientific">Frankia umida</name>
    <dbReference type="NCBI Taxonomy" id="573489"/>
    <lineage>
        <taxon>Bacteria</taxon>
        <taxon>Bacillati</taxon>
        <taxon>Actinomycetota</taxon>
        <taxon>Actinomycetes</taxon>
        <taxon>Frankiales</taxon>
        <taxon>Frankiaceae</taxon>
        <taxon>Frankia</taxon>
    </lineage>
</organism>
<dbReference type="Gene3D" id="3.40.50.360">
    <property type="match status" value="1"/>
</dbReference>
<dbReference type="InterPro" id="IPR023048">
    <property type="entry name" value="NADH:quinone_OxRdtase_FMN_depd"/>
</dbReference>
<comment type="subunit">
    <text evidence="6">Homodimer.</text>
</comment>
<feature type="binding site" evidence="6">
    <location>
        <position position="10"/>
    </location>
    <ligand>
        <name>FMN</name>
        <dbReference type="ChEBI" id="CHEBI:58210"/>
    </ligand>
</feature>
<comment type="caution">
    <text evidence="8">The sequence shown here is derived from an EMBL/GenBank/DDBJ whole genome shotgun (WGS) entry which is preliminary data.</text>
</comment>
<evidence type="ECO:0000256" key="1">
    <source>
        <dbReference type="ARBA" id="ARBA00022630"/>
    </source>
</evidence>
<protein>
    <recommendedName>
        <fullName evidence="6">FMN dependent NADH:quinone oxidoreductase</fullName>
        <ecNumber evidence="6">1.6.5.-</ecNumber>
    </recommendedName>
    <alternativeName>
        <fullName evidence="6">Azo-dye reductase</fullName>
    </alternativeName>
    <alternativeName>
        <fullName evidence="6">FMN-dependent NADH-azo compound oxidoreductase</fullName>
    </alternativeName>
    <alternativeName>
        <fullName evidence="6">FMN-dependent NADH-azoreductase</fullName>
        <ecNumber evidence="6">1.7.1.17</ecNumber>
    </alternativeName>
</protein>
<dbReference type="SUPFAM" id="SSF52218">
    <property type="entry name" value="Flavoproteins"/>
    <property type="match status" value="1"/>
</dbReference>
<dbReference type="InterPro" id="IPR003680">
    <property type="entry name" value="Flavodoxin_fold"/>
</dbReference>
<keyword evidence="1 6" id="KW-0285">Flavoprotein</keyword>
<dbReference type="HAMAP" id="MF_01216">
    <property type="entry name" value="Azoreductase_type1"/>
    <property type="match status" value="1"/>
</dbReference>
<comment type="function">
    <text evidence="6">Quinone reductase that provides resistance to thiol-specific stress caused by electrophilic quinones.</text>
</comment>
<keyword evidence="3 6" id="KW-0560">Oxidoreductase</keyword>
<dbReference type="EC" id="1.6.5.-" evidence="6"/>
<keyword evidence="2 6" id="KW-0288">FMN</keyword>
<dbReference type="PANTHER" id="PTHR43741:SF4">
    <property type="entry name" value="FMN-DEPENDENT NADH:QUINONE OXIDOREDUCTASE"/>
    <property type="match status" value="1"/>
</dbReference>
<dbReference type="RefSeq" id="WP_248823410.1">
    <property type="nucleotide sequence ID" value="NZ_JALKFT010000002.1"/>
</dbReference>
<evidence type="ECO:0000256" key="3">
    <source>
        <dbReference type="ARBA" id="ARBA00023002"/>
    </source>
</evidence>
<evidence type="ECO:0000259" key="7">
    <source>
        <dbReference type="Pfam" id="PF02525"/>
    </source>
</evidence>
<comment type="similarity">
    <text evidence="6">Belongs to the azoreductase type 1 family.</text>
</comment>
<sequence>MAHLLHVDASFAREGSTSRALGAVFAEAWQAAHPGGTLGYRDLALTPPPHLDWETVSAGFLPSDQHSPTQTEAVKRREELVAELEAADEYLFTLPMYNFSVPSTFKAWVDQIIIVGRTLRQPPEPSALTGSRVTVLATQGGSYAAGTPKEGWDHQLPYVAHILESLGATDVELIRVEMTLAPVNPALAEFIDLNTRSRSAGEAALRARAAA</sequence>
<comment type="function">
    <text evidence="6">Also exhibits azoreductase activity. Catalyzes the reductive cleavage of the azo bond in aromatic azo compounds to the corresponding amines.</text>
</comment>
<reference evidence="8 9" key="1">
    <citation type="submission" date="2022-04" db="EMBL/GenBank/DDBJ databases">
        <title>Genome diversity in the genus Frankia.</title>
        <authorList>
            <person name="Carlos-Shanley C."/>
            <person name="Hahn D."/>
        </authorList>
    </citation>
    <scope>NUCLEOTIDE SEQUENCE [LARGE SCALE GENOMIC DNA]</scope>
    <source>
        <strain evidence="8 9">Ag45/Mut15</strain>
    </source>
</reference>
<evidence type="ECO:0000256" key="5">
    <source>
        <dbReference type="ARBA" id="ARBA00048542"/>
    </source>
</evidence>
<evidence type="ECO:0000256" key="4">
    <source>
        <dbReference type="ARBA" id="ARBA00023027"/>
    </source>
</evidence>
<feature type="domain" description="Flavodoxin-like fold" evidence="7">
    <location>
        <begin position="3"/>
        <end position="183"/>
    </location>
</feature>
<keyword evidence="4 6" id="KW-0520">NAD</keyword>
<gene>
    <name evidence="6" type="primary">azoR</name>
    <name evidence="8" type="ORF">MXD59_03665</name>
</gene>
<evidence type="ECO:0000256" key="2">
    <source>
        <dbReference type="ARBA" id="ARBA00022643"/>
    </source>
</evidence>